<reference evidence="3 4" key="1">
    <citation type="submission" date="2018-04" db="EMBL/GenBank/DDBJ databases">
        <title>Sphingobacterium sp. M46 Genome.</title>
        <authorList>
            <person name="Cheng J."/>
            <person name="Li Y."/>
        </authorList>
    </citation>
    <scope>NUCLEOTIDE SEQUENCE [LARGE SCALE GENOMIC DNA]</scope>
    <source>
        <strain evidence="3 4">M46</strain>
    </source>
</reference>
<dbReference type="Proteomes" id="UP000250831">
    <property type="component" value="Unassembled WGS sequence"/>
</dbReference>
<keyword evidence="1" id="KW-0812">Transmembrane</keyword>
<evidence type="ECO:0000256" key="1">
    <source>
        <dbReference type="SAM" id="Phobius"/>
    </source>
</evidence>
<comment type="caution">
    <text evidence="3">The sequence shown here is derived from an EMBL/GenBank/DDBJ whole genome shotgun (WGS) entry which is preliminary data.</text>
</comment>
<dbReference type="OrthoDB" id="679295at2"/>
<keyword evidence="4" id="KW-1185">Reference proteome</keyword>
<dbReference type="InterPro" id="IPR046216">
    <property type="entry name" value="DUF6249"/>
</dbReference>
<keyword evidence="1" id="KW-0472">Membrane</keyword>
<protein>
    <recommendedName>
        <fullName evidence="2">DUF6249 domain-containing protein</fullName>
    </recommendedName>
</protein>
<gene>
    <name evidence="3" type="ORF">DCO56_19110</name>
</gene>
<feature type="domain" description="DUF6249" evidence="2">
    <location>
        <begin position="8"/>
        <end position="103"/>
    </location>
</feature>
<name>A0A363NQE6_9SPHI</name>
<evidence type="ECO:0000313" key="3">
    <source>
        <dbReference type="EMBL" id="PUV23026.1"/>
    </source>
</evidence>
<evidence type="ECO:0000259" key="2">
    <source>
        <dbReference type="Pfam" id="PF19762"/>
    </source>
</evidence>
<dbReference type="EMBL" id="QCXX01000005">
    <property type="protein sequence ID" value="PUV23026.1"/>
    <property type="molecule type" value="Genomic_DNA"/>
</dbReference>
<accession>A0A363NQE6</accession>
<keyword evidence="1" id="KW-1133">Transmembrane helix</keyword>
<feature type="transmembrane region" description="Helical" evidence="1">
    <location>
        <begin position="50"/>
        <end position="71"/>
    </location>
</feature>
<dbReference type="AlphaFoldDB" id="A0A363NQE6"/>
<sequence>METTSAALFISISLVVFGISYYYFTTRHKERMEIIERGLSPDYFKNQSKFLPMLLVLGFSSVGVALGLAAGLALGDLFPTQKFLAVGICIFMGLGLALITSYFALKNTPKKE</sequence>
<feature type="transmembrane region" description="Helical" evidence="1">
    <location>
        <begin position="6"/>
        <end position="24"/>
    </location>
</feature>
<feature type="transmembrane region" description="Helical" evidence="1">
    <location>
        <begin position="83"/>
        <end position="105"/>
    </location>
</feature>
<organism evidence="3 4">
    <name type="scientific">Sphingobacterium athyrii</name>
    <dbReference type="NCBI Taxonomy" id="2152717"/>
    <lineage>
        <taxon>Bacteria</taxon>
        <taxon>Pseudomonadati</taxon>
        <taxon>Bacteroidota</taxon>
        <taxon>Sphingobacteriia</taxon>
        <taxon>Sphingobacteriales</taxon>
        <taxon>Sphingobacteriaceae</taxon>
        <taxon>Sphingobacterium</taxon>
    </lineage>
</organism>
<evidence type="ECO:0000313" key="4">
    <source>
        <dbReference type="Proteomes" id="UP000250831"/>
    </source>
</evidence>
<dbReference type="Pfam" id="PF19762">
    <property type="entry name" value="DUF6249"/>
    <property type="match status" value="1"/>
</dbReference>
<proteinExistence type="predicted"/>
<dbReference type="RefSeq" id="WP_108635360.1">
    <property type="nucleotide sequence ID" value="NZ_QCXX01000005.1"/>
</dbReference>